<feature type="compositionally biased region" description="Polar residues" evidence="1">
    <location>
        <begin position="24"/>
        <end position="33"/>
    </location>
</feature>
<evidence type="ECO:0000313" key="2">
    <source>
        <dbReference type="EMBL" id="PMD16682.1"/>
    </source>
</evidence>
<feature type="region of interest" description="Disordered" evidence="1">
    <location>
        <begin position="24"/>
        <end position="120"/>
    </location>
</feature>
<proteinExistence type="predicted"/>
<sequence>MADEKKQIEKASKIVKLTITVNKPATNALQPVQASAPPAALTPAANRTQTPLSDTDTTISVPVNSNTGVKSKSASQNFPNAAASAEKGAKGKGSARIFRNPRNLPRGSNGNHRPVGPRGSVVLKSENVNLDQSKAQRGKIEPKKLVLRFKDVKGNIHEHSFPGRAAKKWDDDQWIASLNKWRYQTFNRKFKYDPSVKHRPRGKWTMAEKEYLKQQLEKKIEESGTRLTGTDWKEIANLHNARFSGTKVKKGEKILKGEAAKDYTITDRSALAIRAAYDKMPDLVQFVEDLVAEYTDDEGEEEQDGDKMEGIIEENHGGELYHHLEDPSDDEDDGRRPASNTTGAILVEGAC</sequence>
<protein>
    <recommendedName>
        <fullName evidence="4">Myb-like domain-containing protein</fullName>
    </recommendedName>
</protein>
<dbReference type="AlphaFoldDB" id="A0A2J6PRN9"/>
<name>A0A2J6PRN9_9HELO</name>
<organism evidence="2 3">
    <name type="scientific">Hyaloscypha hepaticicola</name>
    <dbReference type="NCBI Taxonomy" id="2082293"/>
    <lineage>
        <taxon>Eukaryota</taxon>
        <taxon>Fungi</taxon>
        <taxon>Dikarya</taxon>
        <taxon>Ascomycota</taxon>
        <taxon>Pezizomycotina</taxon>
        <taxon>Leotiomycetes</taxon>
        <taxon>Helotiales</taxon>
        <taxon>Hyaloscyphaceae</taxon>
        <taxon>Hyaloscypha</taxon>
    </lineage>
</organism>
<feature type="compositionally biased region" description="Polar residues" evidence="1">
    <location>
        <begin position="46"/>
        <end position="79"/>
    </location>
</feature>
<feature type="compositionally biased region" description="Low complexity" evidence="1">
    <location>
        <begin position="34"/>
        <end position="45"/>
    </location>
</feature>
<feature type="compositionally biased region" description="Basic and acidic residues" evidence="1">
    <location>
        <begin position="305"/>
        <end position="326"/>
    </location>
</feature>
<feature type="region of interest" description="Disordered" evidence="1">
    <location>
        <begin position="295"/>
        <end position="351"/>
    </location>
</feature>
<dbReference type="EMBL" id="KZ613504">
    <property type="protein sequence ID" value="PMD16682.1"/>
    <property type="molecule type" value="Genomic_DNA"/>
</dbReference>
<dbReference type="OrthoDB" id="3556674at2759"/>
<evidence type="ECO:0008006" key="4">
    <source>
        <dbReference type="Google" id="ProtNLM"/>
    </source>
</evidence>
<reference evidence="2 3" key="1">
    <citation type="submission" date="2016-05" db="EMBL/GenBank/DDBJ databases">
        <title>A degradative enzymes factory behind the ericoid mycorrhizal symbiosis.</title>
        <authorList>
            <consortium name="DOE Joint Genome Institute"/>
            <person name="Martino E."/>
            <person name="Morin E."/>
            <person name="Grelet G."/>
            <person name="Kuo A."/>
            <person name="Kohler A."/>
            <person name="Daghino S."/>
            <person name="Barry K."/>
            <person name="Choi C."/>
            <person name="Cichocki N."/>
            <person name="Clum A."/>
            <person name="Copeland A."/>
            <person name="Hainaut M."/>
            <person name="Haridas S."/>
            <person name="Labutti K."/>
            <person name="Lindquist E."/>
            <person name="Lipzen A."/>
            <person name="Khouja H.-R."/>
            <person name="Murat C."/>
            <person name="Ohm R."/>
            <person name="Olson A."/>
            <person name="Spatafora J."/>
            <person name="Veneault-Fourrey C."/>
            <person name="Henrissat B."/>
            <person name="Grigoriev I."/>
            <person name="Martin F."/>
            <person name="Perotto S."/>
        </authorList>
    </citation>
    <scope>NUCLEOTIDE SEQUENCE [LARGE SCALE GENOMIC DNA]</scope>
    <source>
        <strain evidence="2 3">UAMH 7357</strain>
    </source>
</reference>
<dbReference type="Proteomes" id="UP000235672">
    <property type="component" value="Unassembled WGS sequence"/>
</dbReference>
<keyword evidence="3" id="KW-1185">Reference proteome</keyword>
<evidence type="ECO:0000256" key="1">
    <source>
        <dbReference type="SAM" id="MobiDB-lite"/>
    </source>
</evidence>
<evidence type="ECO:0000313" key="3">
    <source>
        <dbReference type="Proteomes" id="UP000235672"/>
    </source>
</evidence>
<gene>
    <name evidence="2" type="ORF">NA56DRAFT_308284</name>
</gene>
<feature type="compositionally biased region" description="Acidic residues" evidence="1">
    <location>
        <begin position="295"/>
        <end position="304"/>
    </location>
</feature>
<accession>A0A2J6PRN9</accession>